<dbReference type="OrthoDB" id="5792777at2"/>
<comment type="cofactor">
    <cofactor evidence="1">
        <name>FAD</name>
        <dbReference type="ChEBI" id="CHEBI:57692"/>
    </cofactor>
</comment>
<comment type="caution">
    <text evidence="7">The sequence shown here is derived from an EMBL/GenBank/DDBJ whole genome shotgun (WGS) entry which is preliminary data.</text>
</comment>
<dbReference type="Pfam" id="PF03275">
    <property type="entry name" value="GLF"/>
    <property type="match status" value="1"/>
</dbReference>
<dbReference type="HOGENOM" id="CLU_042118_0_0_4"/>
<evidence type="ECO:0000313" key="7">
    <source>
        <dbReference type="EMBL" id="EGG56980.1"/>
    </source>
</evidence>
<evidence type="ECO:0000256" key="1">
    <source>
        <dbReference type="ARBA" id="ARBA00001974"/>
    </source>
</evidence>
<dbReference type="GO" id="GO:0050660">
    <property type="term" value="F:flavin adenine dinucleotide binding"/>
    <property type="evidence" value="ECO:0007669"/>
    <property type="project" value="TreeGrafter"/>
</dbReference>
<dbReference type="GO" id="GO:0005829">
    <property type="term" value="C:cytosol"/>
    <property type="evidence" value="ECO:0007669"/>
    <property type="project" value="TreeGrafter"/>
</dbReference>
<protein>
    <submittedName>
        <fullName evidence="7">UDP-galactopyranose mutase</fullName>
    </submittedName>
</protein>
<dbReference type="NCBIfam" id="TIGR00031">
    <property type="entry name" value="UDP-GALP_mutase"/>
    <property type="match status" value="1"/>
</dbReference>
<name>F3QHR6_9BURK</name>
<dbReference type="SUPFAM" id="SSF51971">
    <property type="entry name" value="Nucleotide-binding domain"/>
    <property type="match status" value="1"/>
</dbReference>
<dbReference type="AlphaFoldDB" id="F3QHR6"/>
<comment type="similarity">
    <text evidence="2">Belongs to the UDP-galactopyranose/dTDP-fucopyranose mutase family.</text>
</comment>
<reference evidence="7 8" key="1">
    <citation type="submission" date="2011-02" db="EMBL/GenBank/DDBJ databases">
        <authorList>
            <person name="Weinstock G."/>
            <person name="Sodergren E."/>
            <person name="Clifton S."/>
            <person name="Fulton L."/>
            <person name="Fulton B."/>
            <person name="Courtney L."/>
            <person name="Fronick C."/>
            <person name="Harrison M."/>
            <person name="Strong C."/>
            <person name="Farmer C."/>
            <person name="Delahaunty K."/>
            <person name="Markovic C."/>
            <person name="Hall O."/>
            <person name="Minx P."/>
            <person name="Tomlinson C."/>
            <person name="Mitreva M."/>
            <person name="Hou S."/>
            <person name="Chen J."/>
            <person name="Wollam A."/>
            <person name="Pepin K.H."/>
            <person name="Johnson M."/>
            <person name="Bhonagiri V."/>
            <person name="Zhang X."/>
            <person name="Suruliraj S."/>
            <person name="Warren W."/>
            <person name="Chinwalla A."/>
            <person name="Mardis E.R."/>
            <person name="Wilson R.K."/>
        </authorList>
    </citation>
    <scope>NUCLEOTIDE SEQUENCE [LARGE SCALE GENOMIC DNA]</scope>
    <source>
        <strain evidence="7 8">YIT 11859</strain>
    </source>
</reference>
<dbReference type="InterPro" id="IPR015899">
    <property type="entry name" value="UDP-GalPyranose_mutase_C"/>
</dbReference>
<organism evidence="7 8">
    <name type="scientific">Parasutterella excrementihominis YIT 11859</name>
    <dbReference type="NCBI Taxonomy" id="762966"/>
    <lineage>
        <taxon>Bacteria</taxon>
        <taxon>Pseudomonadati</taxon>
        <taxon>Pseudomonadota</taxon>
        <taxon>Betaproteobacteria</taxon>
        <taxon>Burkholderiales</taxon>
        <taxon>Sutterellaceae</taxon>
        <taxon>Parasutterella</taxon>
    </lineage>
</organism>
<dbReference type="GeneID" id="43347983"/>
<dbReference type="InterPro" id="IPR004379">
    <property type="entry name" value="UDP-GALP_mutase"/>
</dbReference>
<dbReference type="RefSeq" id="WP_008863521.1">
    <property type="nucleotide sequence ID" value="NZ_GL883684.1"/>
</dbReference>
<evidence type="ECO:0000256" key="5">
    <source>
        <dbReference type="ARBA" id="ARBA00023235"/>
    </source>
</evidence>
<gene>
    <name evidence="7" type="ORF">HMPREF9439_00463</name>
</gene>
<dbReference type="Proteomes" id="UP000005156">
    <property type="component" value="Unassembled WGS sequence"/>
</dbReference>
<evidence type="ECO:0000259" key="6">
    <source>
        <dbReference type="Pfam" id="PF03275"/>
    </source>
</evidence>
<evidence type="ECO:0000256" key="3">
    <source>
        <dbReference type="ARBA" id="ARBA00022630"/>
    </source>
</evidence>
<evidence type="ECO:0000256" key="2">
    <source>
        <dbReference type="ARBA" id="ARBA00009321"/>
    </source>
</evidence>
<keyword evidence="4" id="KW-0274">FAD</keyword>
<sequence length="371" mass="43958">MKYLLVGAGIANLTLGKSLAEGAISVVIIDRKDHIGGNCFDYFDENSIDIHAHGTHIFHTDDAEVWRFLSQFTHWYPYQHKVKALVDGQLVPVPFNFNSIEQLFPKEMAERVITALLSEFQFNKKVPILKLRESKNPDLRFLAEYVYEKIFLHYTEKQWDVRPEDLDPLVTGRVPVFVGRDNRYFQAKYQGIPLEGYTRMFEKMVDHPNIEVRLNTEFDKSMLDEYDHCFFSGAIDEFFDYKFGQLPYRSLRFDFLTFNRPYFQSNSIVNYPNNYDFTRIGEYKYFLDTQSQNTVVSYEYPEVFVLGKNERYYPIINEKNKRLYEKYFEEAKNNKKVTFLGRLGDYKYYDMDQAVARALELAKTFCKTNTN</sequence>
<dbReference type="Gene3D" id="3.40.50.720">
    <property type="entry name" value="NAD(P)-binding Rossmann-like Domain"/>
    <property type="match status" value="3"/>
</dbReference>
<evidence type="ECO:0000256" key="4">
    <source>
        <dbReference type="ARBA" id="ARBA00022827"/>
    </source>
</evidence>
<dbReference type="PANTHER" id="PTHR21197:SF0">
    <property type="entry name" value="UDP-GALACTOPYRANOSE MUTASE"/>
    <property type="match status" value="1"/>
</dbReference>
<accession>F3QHR6</accession>
<dbReference type="SUPFAM" id="SSF54373">
    <property type="entry name" value="FAD-linked reductases, C-terminal domain"/>
    <property type="match status" value="1"/>
</dbReference>
<proteinExistence type="inferred from homology"/>
<keyword evidence="5" id="KW-0413">Isomerase</keyword>
<keyword evidence="8" id="KW-1185">Reference proteome</keyword>
<keyword evidence="3" id="KW-0285">Flavoprotein</keyword>
<dbReference type="GO" id="GO:0008767">
    <property type="term" value="F:UDP-galactopyranose mutase activity"/>
    <property type="evidence" value="ECO:0007669"/>
    <property type="project" value="InterPro"/>
</dbReference>
<evidence type="ECO:0000313" key="8">
    <source>
        <dbReference type="Proteomes" id="UP000005156"/>
    </source>
</evidence>
<dbReference type="PANTHER" id="PTHR21197">
    <property type="entry name" value="UDP-GALACTOPYRANOSE MUTASE"/>
    <property type="match status" value="1"/>
</dbReference>
<feature type="domain" description="UDP-galactopyranose mutase C-terminal" evidence="6">
    <location>
        <begin position="149"/>
        <end position="348"/>
    </location>
</feature>
<dbReference type="eggNOG" id="COG0562">
    <property type="taxonomic scope" value="Bacteria"/>
</dbReference>
<dbReference type="EMBL" id="AFBP01000011">
    <property type="protein sequence ID" value="EGG56980.1"/>
    <property type="molecule type" value="Genomic_DNA"/>
</dbReference>
<dbReference type="Pfam" id="PF13450">
    <property type="entry name" value="NAD_binding_8"/>
    <property type="match status" value="1"/>
</dbReference>